<sequence>MKTEEMTMSFEEFTAFMREKVQLVLGTDVIVVSKSVLKNNGTRLQGLEFFKETVRISPVIYLDGIYKEYERGRSMADCVREVCSLYTVNQWEKKKTEKIFHMICSWEESRTKIYPILLPYEKNRELLKNVIHKKYLDLALCSCLTLEDEERNNMSVRVTKGILQQWEISEEDLFRQAYENMQTAGYHIINMMQIIKECGFEGEMPATNMFVLTNRKQLYGAAGILETDLLKGFSDRIGKNLFILPSSIHEVILIPDEGRFGESLLKEMIMDVNENVLQEEDFLADHAYYFDREKGEVRVAE</sequence>
<organism evidence="1 2">
    <name type="scientific">Roseburia intestinalis</name>
    <dbReference type="NCBI Taxonomy" id="166486"/>
    <lineage>
        <taxon>Bacteria</taxon>
        <taxon>Bacillati</taxon>
        <taxon>Bacillota</taxon>
        <taxon>Clostridia</taxon>
        <taxon>Lachnospirales</taxon>
        <taxon>Lachnospiraceae</taxon>
        <taxon>Roseburia</taxon>
    </lineage>
</organism>
<dbReference type="Proteomes" id="UP000284051">
    <property type="component" value="Unassembled WGS sequence"/>
</dbReference>
<comment type="caution">
    <text evidence="1">The sequence shown here is derived from an EMBL/GenBank/DDBJ whole genome shotgun (WGS) entry which is preliminary data.</text>
</comment>
<dbReference type="AlphaFoldDB" id="A0A414T988"/>
<accession>A0A414T988</accession>
<dbReference type="EMBL" id="QRID01000001">
    <property type="protein sequence ID" value="RHG30723.1"/>
    <property type="molecule type" value="Genomic_DNA"/>
</dbReference>
<proteinExistence type="predicted"/>
<evidence type="ECO:0000313" key="2">
    <source>
        <dbReference type="Proteomes" id="UP000284051"/>
    </source>
</evidence>
<dbReference type="InterPro" id="IPR043743">
    <property type="entry name" value="DUF5688"/>
</dbReference>
<protein>
    <submittedName>
        <fullName evidence="1">Uncharacterized protein</fullName>
    </submittedName>
</protein>
<reference evidence="1 2" key="1">
    <citation type="submission" date="2018-08" db="EMBL/GenBank/DDBJ databases">
        <title>A genome reference for cultivated species of the human gut microbiota.</title>
        <authorList>
            <person name="Zou Y."/>
            <person name="Xue W."/>
            <person name="Luo G."/>
        </authorList>
    </citation>
    <scope>NUCLEOTIDE SEQUENCE [LARGE SCALE GENOMIC DNA]</scope>
    <source>
        <strain evidence="1 2">AM22-21LB</strain>
    </source>
</reference>
<evidence type="ECO:0000313" key="1">
    <source>
        <dbReference type="EMBL" id="RHG30723.1"/>
    </source>
</evidence>
<dbReference type="RefSeq" id="WP_118771778.1">
    <property type="nucleotide sequence ID" value="NZ_QRID01000001.1"/>
</dbReference>
<name>A0A414T988_9FIRM</name>
<gene>
    <name evidence="1" type="ORF">DW264_00255</name>
</gene>
<dbReference type="Pfam" id="PF18941">
    <property type="entry name" value="DUF5688"/>
    <property type="match status" value="1"/>
</dbReference>